<keyword evidence="1" id="KW-0732">Signal</keyword>
<dbReference type="PROSITE" id="PS50041">
    <property type="entry name" value="C_TYPE_LECTIN_2"/>
    <property type="match status" value="1"/>
</dbReference>
<dbReference type="WBParaSite" id="Pan_g8731.t1">
    <property type="protein sequence ID" value="Pan_g8731.t1"/>
    <property type="gene ID" value="Pan_g8731"/>
</dbReference>
<keyword evidence="3" id="KW-1185">Reference proteome</keyword>
<evidence type="ECO:0000313" key="4">
    <source>
        <dbReference type="WBParaSite" id="Pan_g8731.t1"/>
    </source>
</evidence>
<evidence type="ECO:0000259" key="2">
    <source>
        <dbReference type="PROSITE" id="PS50041"/>
    </source>
</evidence>
<evidence type="ECO:0000313" key="3">
    <source>
        <dbReference type="Proteomes" id="UP000492821"/>
    </source>
</evidence>
<proteinExistence type="predicted"/>
<protein>
    <submittedName>
        <fullName evidence="4">Apple domain-containing protein</fullName>
    </submittedName>
</protein>
<sequence>MLVLNTFILLCNTVSFCYGSTGFIHLLGYGLVADTLTTYVTSDYMDCIDECLTYENCLAIEMMISFGICNLLTMVRSYTLIKSECSFLIKNVSTMTITGRSLDPMDQVIQNVVYASKNVCPDGWSADSTTCTLSTSESVCNEYDTSLEASWNGTDCIIPLLTAKYSCPSKLTLKQFSNGYFCYALVLRNKNTAPDDTTYQKVNADCYRQTGAYLASVHSMAENDYISGLRDTSLSSNAVGIGLIPTSENPVNASYYAWIDGTPLDYELFASFKQPYIPPMAQLAKSGGWVVRTATKSAYWTSLKSLACKANANVVFTKVN</sequence>
<dbReference type="SUPFAM" id="SSF56436">
    <property type="entry name" value="C-type lectin-like"/>
    <property type="match status" value="1"/>
</dbReference>
<reference evidence="4" key="2">
    <citation type="submission" date="2020-10" db="UniProtKB">
        <authorList>
            <consortium name="WormBaseParasite"/>
        </authorList>
    </citation>
    <scope>IDENTIFICATION</scope>
</reference>
<organism evidence="3 4">
    <name type="scientific">Panagrellus redivivus</name>
    <name type="common">Microworm</name>
    <dbReference type="NCBI Taxonomy" id="6233"/>
    <lineage>
        <taxon>Eukaryota</taxon>
        <taxon>Metazoa</taxon>
        <taxon>Ecdysozoa</taxon>
        <taxon>Nematoda</taxon>
        <taxon>Chromadorea</taxon>
        <taxon>Rhabditida</taxon>
        <taxon>Tylenchina</taxon>
        <taxon>Panagrolaimomorpha</taxon>
        <taxon>Panagrolaimoidea</taxon>
        <taxon>Panagrolaimidae</taxon>
        <taxon>Panagrellus</taxon>
    </lineage>
</organism>
<dbReference type="Gene3D" id="3.10.100.10">
    <property type="entry name" value="Mannose-Binding Protein A, subunit A"/>
    <property type="match status" value="1"/>
</dbReference>
<dbReference type="Proteomes" id="UP000492821">
    <property type="component" value="Unassembled WGS sequence"/>
</dbReference>
<feature type="signal peptide" evidence="1">
    <location>
        <begin position="1"/>
        <end position="19"/>
    </location>
</feature>
<dbReference type="InterPro" id="IPR016186">
    <property type="entry name" value="C-type_lectin-like/link_sf"/>
</dbReference>
<dbReference type="AlphaFoldDB" id="A0A7E4WBU2"/>
<feature type="domain" description="C-type lectin" evidence="2">
    <location>
        <begin position="178"/>
        <end position="289"/>
    </location>
</feature>
<feature type="chain" id="PRO_5029005937" evidence="1">
    <location>
        <begin position="20"/>
        <end position="320"/>
    </location>
</feature>
<dbReference type="InterPro" id="IPR001304">
    <property type="entry name" value="C-type_lectin-like"/>
</dbReference>
<name>A0A7E4WBU2_PANRE</name>
<reference evidence="3" key="1">
    <citation type="journal article" date="2013" name="Genetics">
        <title>The draft genome and transcriptome of Panagrellus redivivus are shaped by the harsh demands of a free-living lifestyle.</title>
        <authorList>
            <person name="Srinivasan J."/>
            <person name="Dillman A.R."/>
            <person name="Macchietto M.G."/>
            <person name="Heikkinen L."/>
            <person name="Lakso M."/>
            <person name="Fracchia K.M."/>
            <person name="Antoshechkin I."/>
            <person name="Mortazavi A."/>
            <person name="Wong G."/>
            <person name="Sternberg P.W."/>
        </authorList>
    </citation>
    <scope>NUCLEOTIDE SEQUENCE [LARGE SCALE GENOMIC DNA]</scope>
    <source>
        <strain evidence="3">MT8872</strain>
    </source>
</reference>
<dbReference type="InterPro" id="IPR016187">
    <property type="entry name" value="CTDL_fold"/>
</dbReference>
<evidence type="ECO:0000256" key="1">
    <source>
        <dbReference type="SAM" id="SignalP"/>
    </source>
</evidence>
<accession>A0A7E4WBU2</accession>
<dbReference type="SMART" id="SM00034">
    <property type="entry name" value="CLECT"/>
    <property type="match status" value="1"/>
</dbReference>